<proteinExistence type="predicted"/>
<comment type="caution">
    <text evidence="3">The sequence shown here is derived from an EMBL/GenBank/DDBJ whole genome shotgun (WGS) entry which is preliminary data.</text>
</comment>
<keyword evidence="2" id="KW-1133">Transmembrane helix</keyword>
<evidence type="ECO:0000256" key="1">
    <source>
        <dbReference type="SAM" id="MobiDB-lite"/>
    </source>
</evidence>
<accession>A0A132AAJ9</accession>
<feature type="transmembrane region" description="Helical" evidence="2">
    <location>
        <begin position="64"/>
        <end position="83"/>
    </location>
</feature>
<keyword evidence="2" id="KW-0812">Transmembrane</keyword>
<feature type="compositionally biased region" description="Basic and acidic residues" evidence="1">
    <location>
        <begin position="181"/>
        <end position="190"/>
    </location>
</feature>
<evidence type="ECO:0000256" key="2">
    <source>
        <dbReference type="SAM" id="Phobius"/>
    </source>
</evidence>
<evidence type="ECO:0000313" key="3">
    <source>
        <dbReference type="EMBL" id="KPM07909.1"/>
    </source>
</evidence>
<sequence length="190" mass="22232">MSRRFDMNFWLLMILTGIFGLLISVVTNLQIKYTSPLTHNISGTAKSCVQTVLATYVFNEHKTVNWWISNIIVLLSSAIYIYVRQQEMNKQFDLKDSIKTIVYNRNEIDENLNEKESKHLIKRKYHHLNQNDLCKTSNRLIADCSSEEQSIIAQIVDENDESSRNDNDQNHYHQIKKNKKSSLEEIKVIP</sequence>
<feature type="transmembrane region" description="Helical" evidence="2">
    <location>
        <begin position="9"/>
        <end position="31"/>
    </location>
</feature>
<gene>
    <name evidence="3" type="ORF">QR98_0064210</name>
</gene>
<protein>
    <submittedName>
        <fullName evidence="3">EamA-like protein 1</fullName>
    </submittedName>
</protein>
<dbReference type="EMBL" id="JXLN01012000">
    <property type="protein sequence ID" value="KPM07909.1"/>
    <property type="molecule type" value="Genomic_DNA"/>
</dbReference>
<dbReference type="AlphaFoldDB" id="A0A132AAJ9"/>
<dbReference type="VEuPathDB" id="VectorBase:SSCA010171"/>
<keyword evidence="2" id="KW-0472">Membrane</keyword>
<name>A0A132AAJ9_SARSC</name>
<evidence type="ECO:0000313" key="4">
    <source>
        <dbReference type="Proteomes" id="UP000616769"/>
    </source>
</evidence>
<reference evidence="3 4" key="1">
    <citation type="journal article" date="2015" name="Parasit. Vectors">
        <title>Draft genome of the scabies mite.</title>
        <authorList>
            <person name="Rider S.D.Jr."/>
            <person name="Morgan M.S."/>
            <person name="Arlian L.G."/>
        </authorList>
    </citation>
    <scope>NUCLEOTIDE SEQUENCE [LARGE SCALE GENOMIC DNA]</scope>
    <source>
        <strain evidence="3">Arlian Lab</strain>
    </source>
</reference>
<feature type="region of interest" description="Disordered" evidence="1">
    <location>
        <begin position="158"/>
        <end position="190"/>
    </location>
</feature>
<dbReference type="OrthoDB" id="5547497at2759"/>
<feature type="compositionally biased region" description="Basic and acidic residues" evidence="1">
    <location>
        <begin position="161"/>
        <end position="171"/>
    </location>
</feature>
<dbReference type="Proteomes" id="UP000616769">
    <property type="component" value="Unassembled WGS sequence"/>
</dbReference>
<organism evidence="3 4">
    <name type="scientific">Sarcoptes scabiei</name>
    <name type="common">Itch mite</name>
    <name type="synonym">Acarus scabiei</name>
    <dbReference type="NCBI Taxonomy" id="52283"/>
    <lineage>
        <taxon>Eukaryota</taxon>
        <taxon>Metazoa</taxon>
        <taxon>Ecdysozoa</taxon>
        <taxon>Arthropoda</taxon>
        <taxon>Chelicerata</taxon>
        <taxon>Arachnida</taxon>
        <taxon>Acari</taxon>
        <taxon>Acariformes</taxon>
        <taxon>Sarcoptiformes</taxon>
        <taxon>Astigmata</taxon>
        <taxon>Psoroptidia</taxon>
        <taxon>Sarcoptoidea</taxon>
        <taxon>Sarcoptidae</taxon>
        <taxon>Sarcoptinae</taxon>
        <taxon>Sarcoptes</taxon>
    </lineage>
</organism>